<dbReference type="EMBL" id="CASHSV030000206">
    <property type="protein sequence ID" value="CAJ2652067.1"/>
    <property type="molecule type" value="Genomic_DNA"/>
</dbReference>
<reference evidence="1" key="1">
    <citation type="submission" date="2023-10" db="EMBL/GenBank/DDBJ databases">
        <authorList>
            <person name="Rodriguez Cubillos JULIANA M."/>
            <person name="De Vega J."/>
        </authorList>
    </citation>
    <scope>NUCLEOTIDE SEQUENCE</scope>
</reference>
<keyword evidence="2" id="KW-1185">Reference proteome</keyword>
<comment type="caution">
    <text evidence="1">The sequence shown here is derived from an EMBL/GenBank/DDBJ whole genome shotgun (WGS) entry which is preliminary data.</text>
</comment>
<gene>
    <name evidence="1" type="ORF">MILVUS5_LOCUS19608</name>
</gene>
<proteinExistence type="predicted"/>
<dbReference type="Proteomes" id="UP001177021">
    <property type="component" value="Unassembled WGS sequence"/>
</dbReference>
<sequence length="174" mass="19414">MFDLKIVHEDPRKDINTRTLQRSKICDDDSKNNHLTKAYETVNVVFEVSKAVNMTQSMKVVCEIEGGRGPSMWDGMPLHTQKGHLKYRHSFSVKLLTSLNLKISNQVLEHSLDAALKAITMNVSPPVKVGACRAFAQLLPKAKKVIVQPQLFGLFSSLTDLLNHASYGFLAYGT</sequence>
<name>A0ACB0K8Q7_TRIPR</name>
<protein>
    <submittedName>
        <fullName evidence="1">Uncharacterized protein</fullName>
    </submittedName>
</protein>
<evidence type="ECO:0000313" key="2">
    <source>
        <dbReference type="Proteomes" id="UP001177021"/>
    </source>
</evidence>
<organism evidence="1 2">
    <name type="scientific">Trifolium pratense</name>
    <name type="common">Red clover</name>
    <dbReference type="NCBI Taxonomy" id="57577"/>
    <lineage>
        <taxon>Eukaryota</taxon>
        <taxon>Viridiplantae</taxon>
        <taxon>Streptophyta</taxon>
        <taxon>Embryophyta</taxon>
        <taxon>Tracheophyta</taxon>
        <taxon>Spermatophyta</taxon>
        <taxon>Magnoliopsida</taxon>
        <taxon>eudicotyledons</taxon>
        <taxon>Gunneridae</taxon>
        <taxon>Pentapetalae</taxon>
        <taxon>rosids</taxon>
        <taxon>fabids</taxon>
        <taxon>Fabales</taxon>
        <taxon>Fabaceae</taxon>
        <taxon>Papilionoideae</taxon>
        <taxon>50 kb inversion clade</taxon>
        <taxon>NPAAA clade</taxon>
        <taxon>Hologalegina</taxon>
        <taxon>IRL clade</taxon>
        <taxon>Trifolieae</taxon>
        <taxon>Trifolium</taxon>
    </lineage>
</organism>
<accession>A0ACB0K8Q7</accession>
<evidence type="ECO:0000313" key="1">
    <source>
        <dbReference type="EMBL" id="CAJ2652067.1"/>
    </source>
</evidence>